<keyword evidence="4" id="KW-0539">Nucleus</keyword>
<dbReference type="PANTHER" id="PTHR13243:SF1">
    <property type="entry name" value="NUCLEOLAR PROTEIN 16"/>
    <property type="match status" value="1"/>
</dbReference>
<evidence type="ECO:0000256" key="4">
    <source>
        <dbReference type="ARBA" id="ARBA00023242"/>
    </source>
</evidence>
<comment type="similarity">
    <text evidence="2">Belongs to the NOP16 family.</text>
</comment>
<feature type="compositionally biased region" description="Acidic residues" evidence="5">
    <location>
        <begin position="149"/>
        <end position="165"/>
    </location>
</feature>
<accession>A0ABQ0DAM9</accession>
<evidence type="ECO:0000313" key="7">
    <source>
        <dbReference type="Proteomes" id="UP001628156"/>
    </source>
</evidence>
<evidence type="ECO:0000256" key="2">
    <source>
        <dbReference type="ARBA" id="ARBA00008479"/>
    </source>
</evidence>
<feature type="region of interest" description="Disordered" evidence="5">
    <location>
        <begin position="131"/>
        <end position="207"/>
    </location>
</feature>
<dbReference type="Proteomes" id="UP001628156">
    <property type="component" value="Unassembled WGS sequence"/>
</dbReference>
<reference evidence="6 7" key="1">
    <citation type="journal article" date="2019" name="PLoS Negl. Trop. Dis.">
        <title>Whole genome sequencing of Entamoeba nuttalli reveals mammalian host-related molecular signatures and a novel octapeptide-repeat surface protein.</title>
        <authorList>
            <person name="Tanaka M."/>
            <person name="Makiuchi T."/>
            <person name="Komiyama T."/>
            <person name="Shiina T."/>
            <person name="Osaki K."/>
            <person name="Tachibana H."/>
        </authorList>
    </citation>
    <scope>NUCLEOTIDE SEQUENCE [LARGE SCALE GENOMIC DNA]</scope>
    <source>
        <strain evidence="6 7">P19-061405</strain>
    </source>
</reference>
<feature type="compositionally biased region" description="Basic and acidic residues" evidence="5">
    <location>
        <begin position="166"/>
        <end position="189"/>
    </location>
</feature>
<sequence>MENKPVRIAKTASTIDKREETNPKSISLEMIWYMRALYQKHGNNVTAMFRDGKLNYLQYTKSKLQKLLQQYLAVETRIEVEEEIGDIDQFNGKTNVDRELDGLEEELKALGIDDISSDEELEKQIMNECNVPEIPEVSEEENEQQKEDEGNENEEQQMEEEEEKEDKENEKQQEESNKEEEDKQKEKTIKKPKIKKQQINKRKLAKK</sequence>
<comment type="caution">
    <text evidence="6">The sequence shown here is derived from an EMBL/GenBank/DDBJ whole genome shotgun (WGS) entry which is preliminary data.</text>
</comment>
<gene>
    <name evidence="6" type="ORF">ENUP19_0046G0055</name>
</gene>
<evidence type="ECO:0000256" key="1">
    <source>
        <dbReference type="ARBA" id="ARBA00004604"/>
    </source>
</evidence>
<dbReference type="PANTHER" id="PTHR13243">
    <property type="entry name" value="HSPC111 PROTEIN-RELATED"/>
    <property type="match status" value="1"/>
</dbReference>
<dbReference type="EMBL" id="BAAFRS010000046">
    <property type="protein sequence ID" value="GAB1219905.1"/>
    <property type="molecule type" value="Genomic_DNA"/>
</dbReference>
<keyword evidence="7" id="KW-1185">Reference proteome</keyword>
<evidence type="ECO:0000313" key="6">
    <source>
        <dbReference type="EMBL" id="GAB1219905.1"/>
    </source>
</evidence>
<comment type="subcellular location">
    <subcellularLocation>
        <location evidence="1">Nucleus</location>
        <location evidence="1">Nucleolus</location>
    </subcellularLocation>
</comment>
<feature type="compositionally biased region" description="Basic residues" evidence="5">
    <location>
        <begin position="190"/>
        <end position="207"/>
    </location>
</feature>
<evidence type="ECO:0000256" key="5">
    <source>
        <dbReference type="SAM" id="MobiDB-lite"/>
    </source>
</evidence>
<organism evidence="6 7">
    <name type="scientific">Entamoeba nuttalli</name>
    <dbReference type="NCBI Taxonomy" id="412467"/>
    <lineage>
        <taxon>Eukaryota</taxon>
        <taxon>Amoebozoa</taxon>
        <taxon>Evosea</taxon>
        <taxon>Archamoebae</taxon>
        <taxon>Mastigamoebida</taxon>
        <taxon>Entamoebidae</taxon>
        <taxon>Entamoeba</taxon>
    </lineage>
</organism>
<evidence type="ECO:0000256" key="3">
    <source>
        <dbReference type="ARBA" id="ARBA00015522"/>
    </source>
</evidence>
<name>A0ABQ0DAM9_9EUKA</name>
<proteinExistence type="inferred from homology"/>
<dbReference type="InterPro" id="IPR019002">
    <property type="entry name" value="Ribosome_biogenesis_Nop16"/>
</dbReference>
<protein>
    <recommendedName>
        <fullName evidence="3">Nucleolar protein 16</fullName>
    </recommendedName>
</protein>
<dbReference type="Pfam" id="PF09420">
    <property type="entry name" value="Nop16"/>
    <property type="match status" value="1"/>
</dbReference>